<dbReference type="GO" id="GO:0042802">
    <property type="term" value="F:identical protein binding"/>
    <property type="evidence" value="ECO:0007669"/>
    <property type="project" value="UniProtKB-ARBA"/>
</dbReference>
<keyword evidence="11" id="KW-1185">Reference proteome</keyword>
<keyword evidence="6" id="KW-1133">Transmembrane helix</keyword>
<evidence type="ECO:0000256" key="7">
    <source>
        <dbReference type="ARBA" id="ARBA00023128"/>
    </source>
</evidence>
<feature type="compositionally biased region" description="Polar residues" evidence="9">
    <location>
        <begin position="161"/>
        <end position="171"/>
    </location>
</feature>
<dbReference type="GO" id="GO:0097345">
    <property type="term" value="P:mitochondrial outer membrane permeabilization"/>
    <property type="evidence" value="ECO:0007669"/>
    <property type="project" value="TreeGrafter"/>
</dbReference>
<evidence type="ECO:0000313" key="11">
    <source>
        <dbReference type="Proteomes" id="UP000326759"/>
    </source>
</evidence>
<comment type="similarity">
    <text evidence="3">Belongs to the NIP3 family.</text>
</comment>
<dbReference type="AlphaFoldDB" id="A0A5N5TBR7"/>
<dbReference type="OrthoDB" id="5857140at2759"/>
<evidence type="ECO:0000256" key="4">
    <source>
        <dbReference type="ARBA" id="ARBA00022692"/>
    </source>
</evidence>
<feature type="region of interest" description="Disordered" evidence="9">
    <location>
        <begin position="77"/>
        <end position="125"/>
    </location>
</feature>
<name>A0A5N5TBR7_9CRUS</name>
<dbReference type="GO" id="GO:0005741">
    <property type="term" value="C:mitochondrial outer membrane"/>
    <property type="evidence" value="ECO:0007669"/>
    <property type="project" value="TreeGrafter"/>
</dbReference>
<feature type="region of interest" description="Disordered" evidence="9">
    <location>
        <begin position="146"/>
        <end position="212"/>
    </location>
</feature>
<comment type="subcellular location">
    <subcellularLocation>
        <location evidence="1">Membrane</location>
        <topology evidence="1">Single-pass membrane protein</topology>
    </subcellularLocation>
    <subcellularLocation>
        <location evidence="2">Mitochondrion membrane</location>
    </subcellularLocation>
</comment>
<feature type="compositionally biased region" description="Low complexity" evidence="9">
    <location>
        <begin position="146"/>
        <end position="159"/>
    </location>
</feature>
<keyword evidence="5" id="KW-0053">Apoptosis</keyword>
<dbReference type="GO" id="GO:0005634">
    <property type="term" value="C:nucleus"/>
    <property type="evidence" value="ECO:0007669"/>
    <property type="project" value="TreeGrafter"/>
</dbReference>
<proteinExistence type="inferred from homology"/>
<dbReference type="EMBL" id="SEYY01004771">
    <property type="protein sequence ID" value="KAB7503629.1"/>
    <property type="molecule type" value="Genomic_DNA"/>
</dbReference>
<keyword evidence="8" id="KW-0472">Membrane</keyword>
<evidence type="ECO:0000256" key="2">
    <source>
        <dbReference type="ARBA" id="ARBA00004325"/>
    </source>
</evidence>
<dbReference type="GO" id="GO:0043065">
    <property type="term" value="P:positive regulation of apoptotic process"/>
    <property type="evidence" value="ECO:0007669"/>
    <property type="project" value="InterPro"/>
</dbReference>
<organism evidence="10 11">
    <name type="scientific">Armadillidium nasatum</name>
    <dbReference type="NCBI Taxonomy" id="96803"/>
    <lineage>
        <taxon>Eukaryota</taxon>
        <taxon>Metazoa</taxon>
        <taxon>Ecdysozoa</taxon>
        <taxon>Arthropoda</taxon>
        <taxon>Crustacea</taxon>
        <taxon>Multicrustacea</taxon>
        <taxon>Malacostraca</taxon>
        <taxon>Eumalacostraca</taxon>
        <taxon>Peracarida</taxon>
        <taxon>Isopoda</taxon>
        <taxon>Oniscidea</taxon>
        <taxon>Crinocheta</taxon>
        <taxon>Armadillidiidae</taxon>
        <taxon>Armadillidium</taxon>
    </lineage>
</organism>
<dbReference type="PANTHER" id="PTHR15186:SF5">
    <property type="entry name" value="BNIP3, ISOFORM A"/>
    <property type="match status" value="1"/>
</dbReference>
<accession>A0A5N5TBR7</accession>
<dbReference type="InterPro" id="IPR010548">
    <property type="entry name" value="BNIP3"/>
</dbReference>
<evidence type="ECO:0000256" key="9">
    <source>
        <dbReference type="SAM" id="MobiDB-lite"/>
    </source>
</evidence>
<dbReference type="PANTHER" id="PTHR15186">
    <property type="entry name" value="RE48077P"/>
    <property type="match status" value="1"/>
</dbReference>
<keyword evidence="7" id="KW-0496">Mitochondrion</keyword>
<evidence type="ECO:0000256" key="8">
    <source>
        <dbReference type="ARBA" id="ARBA00023136"/>
    </source>
</evidence>
<reference evidence="10 11" key="1">
    <citation type="journal article" date="2019" name="PLoS Biol.">
        <title>Sex chromosomes control vertical transmission of feminizing Wolbachia symbionts in an isopod.</title>
        <authorList>
            <person name="Becking T."/>
            <person name="Chebbi M.A."/>
            <person name="Giraud I."/>
            <person name="Moumen B."/>
            <person name="Laverre T."/>
            <person name="Caubet Y."/>
            <person name="Peccoud J."/>
            <person name="Gilbert C."/>
            <person name="Cordaux R."/>
        </authorList>
    </citation>
    <scope>NUCLEOTIDE SEQUENCE [LARGE SCALE GENOMIC DNA]</scope>
    <source>
        <strain evidence="10">ANa2</strain>
        <tissue evidence="10">Whole body excluding digestive tract and cuticle</tissue>
    </source>
</reference>
<evidence type="ECO:0000256" key="6">
    <source>
        <dbReference type="ARBA" id="ARBA00022989"/>
    </source>
</evidence>
<evidence type="ECO:0000313" key="10">
    <source>
        <dbReference type="EMBL" id="KAB7503629.1"/>
    </source>
</evidence>
<evidence type="ECO:0000256" key="3">
    <source>
        <dbReference type="ARBA" id="ARBA00007710"/>
    </source>
</evidence>
<protein>
    <submittedName>
        <fullName evidence="10">NIP3-like protein</fullName>
    </submittedName>
</protein>
<gene>
    <name evidence="10" type="primary">dct-1</name>
    <name evidence="10" type="ORF">Anas_09414</name>
</gene>
<feature type="compositionally biased region" description="Basic and acidic residues" evidence="9">
    <location>
        <begin position="183"/>
        <end position="193"/>
    </location>
</feature>
<keyword evidence="4" id="KW-0812">Transmembrane</keyword>
<dbReference type="Proteomes" id="UP000326759">
    <property type="component" value="Unassembled WGS sequence"/>
</dbReference>
<evidence type="ECO:0000256" key="5">
    <source>
        <dbReference type="ARBA" id="ARBA00022703"/>
    </source>
</evidence>
<evidence type="ECO:0000256" key="1">
    <source>
        <dbReference type="ARBA" id="ARBA00004167"/>
    </source>
</evidence>
<comment type="caution">
    <text evidence="10">The sequence shown here is derived from an EMBL/GenBank/DDBJ whole genome shotgun (WGS) entry which is preliminary data.</text>
</comment>
<feature type="compositionally biased region" description="Acidic residues" evidence="9">
    <location>
        <begin position="108"/>
        <end position="125"/>
    </location>
</feature>
<feature type="compositionally biased region" description="Polar residues" evidence="9">
    <location>
        <begin position="81"/>
        <end position="90"/>
    </location>
</feature>
<sequence length="312" mass="34979">MSDINEARAHDIYTVTPSPTSGSIYTDDFISLSGRVSPLESSATDCDPHVRSKYQMKKYFGKKLYYILPVVAEEDGKLSKSPESPFSSGVSEHRYVSSKNESLTKDGEGDEEVESSTDEDDDNDDIFVYDDYYSACTDESWVDLSKQSSHTSGTSSPFTQVAMSYGSSTPERVTPPPFGNGEEYLRLLREAQKESNQPKSPPNSPNTEAVLDNEEPSLLKGVYINYYNREGDFVRVEKNVETDWIWDWSSRPDQTPPKQWKFVHPHKGTVPSRRGASIRRLMVGNSSLFSRDVLYTLFITNVLSLILGTGIG</sequence>
<dbReference type="Pfam" id="PF06553">
    <property type="entry name" value="BNIP3"/>
    <property type="match status" value="1"/>
</dbReference>